<organism evidence="1 2">
    <name type="scientific">Taishania pollutisoli</name>
    <dbReference type="NCBI Taxonomy" id="2766479"/>
    <lineage>
        <taxon>Bacteria</taxon>
        <taxon>Pseudomonadati</taxon>
        <taxon>Bacteroidota</taxon>
        <taxon>Flavobacteriia</taxon>
        <taxon>Flavobacteriales</taxon>
        <taxon>Crocinitomicaceae</taxon>
        <taxon>Taishania</taxon>
    </lineage>
</organism>
<keyword evidence="2" id="KW-1185">Reference proteome</keyword>
<protein>
    <submittedName>
        <fullName evidence="1">Uncharacterized protein</fullName>
    </submittedName>
</protein>
<dbReference type="InterPro" id="IPR029062">
    <property type="entry name" value="Class_I_gatase-like"/>
</dbReference>
<sequence length="232" mass="26361">MSHALKIAIIGDYNFTYYSHQATNLSLDHSGLFLEVDVSYYWLKLNEAVLLKTSRLEQYDGVWIAPGPVSNPFFLHGIIKSLSQLKIPTLLTGESFKSFVEVLINNDQLNSGKEKLISDNLVEGNTFEKVTIVPHSKAFIKLLENHTTFELSSSRYSIYPQVIEQLVQESIDIEAYNQFEDPEIISLKNHPFFVACGYCPQISSTRELPHPLVYTFIKACMAVSEKSVDKLY</sequence>
<dbReference type="RefSeq" id="WP_163490176.1">
    <property type="nucleotide sequence ID" value="NZ_JACVEL010000003.1"/>
</dbReference>
<evidence type="ECO:0000313" key="2">
    <source>
        <dbReference type="Proteomes" id="UP000652681"/>
    </source>
</evidence>
<dbReference type="SUPFAM" id="SSF52317">
    <property type="entry name" value="Class I glutamine amidotransferase-like"/>
    <property type="match status" value="1"/>
</dbReference>
<name>A0A8J6TX69_9FLAO</name>
<proteinExistence type="predicted"/>
<reference evidence="1" key="1">
    <citation type="submission" date="2020-09" db="EMBL/GenBank/DDBJ databases">
        <title>Taishania pollutisoli gen. nov., sp. nov., Isolated from Tetrabromobisphenol A-Contaminated Soil.</title>
        <authorList>
            <person name="Chen Q."/>
        </authorList>
    </citation>
    <scope>NUCLEOTIDE SEQUENCE</scope>
    <source>
        <strain evidence="1">CZZ-1</strain>
    </source>
</reference>
<accession>A0A8J6TX69</accession>
<dbReference type="AlphaFoldDB" id="A0A8J6TX69"/>
<dbReference type="EMBL" id="JACVEL010000003">
    <property type="protein sequence ID" value="MBC9812071.1"/>
    <property type="molecule type" value="Genomic_DNA"/>
</dbReference>
<evidence type="ECO:0000313" key="1">
    <source>
        <dbReference type="EMBL" id="MBC9812071.1"/>
    </source>
</evidence>
<dbReference type="Gene3D" id="3.40.50.880">
    <property type="match status" value="1"/>
</dbReference>
<gene>
    <name evidence="1" type="ORF">H9Y05_06215</name>
</gene>
<dbReference type="Proteomes" id="UP000652681">
    <property type="component" value="Unassembled WGS sequence"/>
</dbReference>
<comment type="caution">
    <text evidence="1">The sequence shown here is derived from an EMBL/GenBank/DDBJ whole genome shotgun (WGS) entry which is preliminary data.</text>
</comment>